<dbReference type="EMBL" id="SJDL01000042">
    <property type="protein sequence ID" value="TBW49220.1"/>
    <property type="molecule type" value="Genomic_DNA"/>
</dbReference>
<gene>
    <name evidence="1" type="ORF">EZI54_19945</name>
</gene>
<dbReference type="Gene3D" id="3.40.50.450">
    <property type="match status" value="1"/>
</dbReference>
<dbReference type="PANTHER" id="PTHR15364">
    <property type="entry name" value="2'-DEOXYNUCLEOSIDE 5'-PHOSPHATE N-HYDROLASE 1"/>
    <property type="match status" value="1"/>
</dbReference>
<name>A0ABY1ZHJ9_9GAMM</name>
<keyword evidence="2" id="KW-1185">Reference proteome</keyword>
<accession>A0ABY1ZHJ9</accession>
<dbReference type="SUPFAM" id="SSF52309">
    <property type="entry name" value="N-(deoxy)ribosyltransferase-like"/>
    <property type="match status" value="1"/>
</dbReference>
<dbReference type="Pfam" id="PF05014">
    <property type="entry name" value="Nuc_deoxyrib_tr"/>
    <property type="match status" value="1"/>
</dbReference>
<dbReference type="InterPro" id="IPR051239">
    <property type="entry name" value="2'-dNMP_N-hydrolase"/>
</dbReference>
<sequence>MASTPSVYLAGPEVFFPEAVRAHIDRRRKVLLMEAGLEGLSPSDNAIDIAHEADPARAIYDANLALMAQADGLIANLTPFRGPSADAGTVYELGYMLGQGKPAVGFTVCQTPYNARVEGEDIDPNGAAIEPFGLADNLMLDCGLARAGGVMLQGERAYPPTGFAPADYFDEALFRQAVACLKRLMSALAGQ</sequence>
<comment type="caution">
    <text evidence="1">The sequence shown here is derived from an EMBL/GenBank/DDBJ whole genome shotgun (WGS) entry which is preliminary data.</text>
</comment>
<protein>
    <submittedName>
        <fullName evidence="1">Nucleoside 2-deoxyribosyltransferase</fullName>
    </submittedName>
</protein>
<dbReference type="InterPro" id="IPR007710">
    <property type="entry name" value="Nucleoside_deoxyribTrfase"/>
</dbReference>
<organism evidence="1 2">
    <name type="scientific">Marinobacter halodurans</name>
    <dbReference type="NCBI Taxonomy" id="2528979"/>
    <lineage>
        <taxon>Bacteria</taxon>
        <taxon>Pseudomonadati</taxon>
        <taxon>Pseudomonadota</taxon>
        <taxon>Gammaproteobacteria</taxon>
        <taxon>Pseudomonadales</taxon>
        <taxon>Marinobacteraceae</taxon>
        <taxon>Marinobacter</taxon>
    </lineage>
</organism>
<dbReference type="RefSeq" id="WP_131483642.1">
    <property type="nucleotide sequence ID" value="NZ_SJDL01000042.1"/>
</dbReference>
<proteinExistence type="predicted"/>
<dbReference type="Proteomes" id="UP000313645">
    <property type="component" value="Unassembled WGS sequence"/>
</dbReference>
<evidence type="ECO:0000313" key="1">
    <source>
        <dbReference type="EMBL" id="TBW49220.1"/>
    </source>
</evidence>
<dbReference type="PANTHER" id="PTHR15364:SF0">
    <property type="entry name" value="2'-DEOXYNUCLEOSIDE 5'-PHOSPHATE N-HYDROLASE 1"/>
    <property type="match status" value="1"/>
</dbReference>
<reference evidence="1 2" key="1">
    <citation type="submission" date="2019-02" db="EMBL/GenBank/DDBJ databases">
        <title>Marinobacter halodurans sp. nov., a marine bacterium isolated from sea tidal flat.</title>
        <authorList>
            <person name="Yoo Y."/>
            <person name="Lee D.W."/>
            <person name="Kim B.S."/>
            <person name="Kim J.-J."/>
        </authorList>
    </citation>
    <scope>NUCLEOTIDE SEQUENCE [LARGE SCALE GENOMIC DNA]</scope>
    <source>
        <strain evidence="1 2">YJ-S3-2</strain>
    </source>
</reference>
<evidence type="ECO:0000313" key="2">
    <source>
        <dbReference type="Proteomes" id="UP000313645"/>
    </source>
</evidence>